<dbReference type="EMBL" id="AP012159">
    <property type="protein sequence ID" value="BAK84697.1"/>
    <property type="molecule type" value="Genomic_DNA"/>
</dbReference>
<dbReference type="GO" id="GO:0015891">
    <property type="term" value="P:siderophore transport"/>
    <property type="evidence" value="ECO:0007669"/>
    <property type="project" value="InterPro"/>
</dbReference>
<dbReference type="STRING" id="634177.GLX_22850"/>
<keyword evidence="12 18" id="KW-0675">Receptor</keyword>
<keyword evidence="7" id="KW-0732">Signal</keyword>
<gene>
    <name evidence="18" type="ordered locus">GLX_22850</name>
</gene>
<accession>G2I189</accession>
<evidence type="ECO:0000256" key="2">
    <source>
        <dbReference type="ARBA" id="ARBA00009810"/>
    </source>
</evidence>
<keyword evidence="5" id="KW-0410">Iron transport</keyword>
<keyword evidence="11 14" id="KW-0472">Membrane</keyword>
<proteinExistence type="inferred from homology"/>
<feature type="domain" description="TonB-dependent receptor-like beta-barrel" evidence="16">
    <location>
        <begin position="310"/>
        <end position="748"/>
    </location>
</feature>
<dbReference type="InterPro" id="IPR012910">
    <property type="entry name" value="Plug_dom"/>
</dbReference>
<dbReference type="Gene3D" id="2.40.170.20">
    <property type="entry name" value="TonB-dependent receptor, beta-barrel domain"/>
    <property type="match status" value="1"/>
</dbReference>
<dbReference type="InterPro" id="IPR000531">
    <property type="entry name" value="Beta-barrel_TonB"/>
</dbReference>
<comment type="subcellular location">
    <subcellularLocation>
        <location evidence="1 14">Cell outer membrane</location>
        <topology evidence="1 14">Multi-pass membrane protein</topology>
    </subcellularLocation>
</comment>
<evidence type="ECO:0000313" key="18">
    <source>
        <dbReference type="EMBL" id="BAK84697.1"/>
    </source>
</evidence>
<dbReference type="InterPro" id="IPR039426">
    <property type="entry name" value="TonB-dep_rcpt-like"/>
</dbReference>
<dbReference type="HOGENOM" id="CLU_008287_9_0_5"/>
<evidence type="ECO:0000256" key="13">
    <source>
        <dbReference type="ARBA" id="ARBA00023237"/>
    </source>
</evidence>
<dbReference type="SUPFAM" id="SSF56935">
    <property type="entry name" value="Porins"/>
    <property type="match status" value="1"/>
</dbReference>
<dbReference type="PANTHER" id="PTHR32552:SF68">
    <property type="entry name" value="FERRICHROME OUTER MEMBRANE TRANSPORTER_PHAGE RECEPTOR"/>
    <property type="match status" value="1"/>
</dbReference>
<organism evidence="18 19">
    <name type="scientific">Komagataeibacter medellinensis (strain NBRC 3288 / BCRC 11682 / LMG 1693 / Kondo 51)</name>
    <name type="common">Gluconacetobacter medellinensis</name>
    <dbReference type="NCBI Taxonomy" id="634177"/>
    <lineage>
        <taxon>Bacteria</taxon>
        <taxon>Pseudomonadati</taxon>
        <taxon>Pseudomonadota</taxon>
        <taxon>Alphaproteobacteria</taxon>
        <taxon>Acetobacterales</taxon>
        <taxon>Acetobacteraceae</taxon>
        <taxon>Komagataeibacter</taxon>
    </lineage>
</organism>
<protein>
    <submittedName>
        <fullName evidence="18">TonB-dependent ferric iron siderophore receptor</fullName>
    </submittedName>
</protein>
<evidence type="ECO:0000256" key="10">
    <source>
        <dbReference type="ARBA" id="ARBA00023077"/>
    </source>
</evidence>
<dbReference type="GO" id="GO:0015344">
    <property type="term" value="F:siderophore uptake transmembrane transporter activity"/>
    <property type="evidence" value="ECO:0007669"/>
    <property type="project" value="TreeGrafter"/>
</dbReference>
<evidence type="ECO:0000259" key="16">
    <source>
        <dbReference type="Pfam" id="PF00593"/>
    </source>
</evidence>
<dbReference type="GO" id="GO:0038023">
    <property type="term" value="F:signaling receptor activity"/>
    <property type="evidence" value="ECO:0007669"/>
    <property type="project" value="InterPro"/>
</dbReference>
<evidence type="ECO:0000256" key="4">
    <source>
        <dbReference type="ARBA" id="ARBA00022452"/>
    </source>
</evidence>
<dbReference type="PROSITE" id="PS52016">
    <property type="entry name" value="TONB_DEPENDENT_REC_3"/>
    <property type="match status" value="1"/>
</dbReference>
<dbReference type="Pfam" id="PF07715">
    <property type="entry name" value="Plug"/>
    <property type="match status" value="1"/>
</dbReference>
<evidence type="ECO:0000313" key="19">
    <source>
        <dbReference type="Proteomes" id="UP000009044"/>
    </source>
</evidence>
<evidence type="ECO:0000259" key="17">
    <source>
        <dbReference type="Pfam" id="PF07715"/>
    </source>
</evidence>
<comment type="similarity">
    <text evidence="2 14 15">Belongs to the TonB-dependent receptor family.</text>
</comment>
<evidence type="ECO:0000256" key="15">
    <source>
        <dbReference type="RuleBase" id="RU003357"/>
    </source>
</evidence>
<evidence type="ECO:0000256" key="7">
    <source>
        <dbReference type="ARBA" id="ARBA00022729"/>
    </source>
</evidence>
<dbReference type="InterPro" id="IPR036942">
    <property type="entry name" value="Beta-barrel_TonB_sf"/>
</dbReference>
<evidence type="ECO:0000256" key="8">
    <source>
        <dbReference type="ARBA" id="ARBA00023004"/>
    </source>
</evidence>
<keyword evidence="6 14" id="KW-0812">Transmembrane</keyword>
<evidence type="ECO:0000256" key="9">
    <source>
        <dbReference type="ARBA" id="ARBA00023065"/>
    </source>
</evidence>
<evidence type="ECO:0000256" key="3">
    <source>
        <dbReference type="ARBA" id="ARBA00022448"/>
    </source>
</evidence>
<dbReference type="InterPro" id="IPR037066">
    <property type="entry name" value="Plug_dom_sf"/>
</dbReference>
<dbReference type="eggNOG" id="COG4774">
    <property type="taxonomic scope" value="Bacteria"/>
</dbReference>
<dbReference type="PANTHER" id="PTHR32552">
    <property type="entry name" value="FERRICHROME IRON RECEPTOR-RELATED"/>
    <property type="match status" value="1"/>
</dbReference>
<dbReference type="Pfam" id="PF00593">
    <property type="entry name" value="TonB_dep_Rec_b-barrel"/>
    <property type="match status" value="1"/>
</dbReference>
<evidence type="ECO:0000256" key="12">
    <source>
        <dbReference type="ARBA" id="ARBA00023170"/>
    </source>
</evidence>
<feature type="domain" description="TonB-dependent receptor plug" evidence="17">
    <location>
        <begin position="124"/>
        <end position="231"/>
    </location>
</feature>
<dbReference type="CDD" id="cd01347">
    <property type="entry name" value="ligand_gated_channel"/>
    <property type="match status" value="1"/>
</dbReference>
<evidence type="ECO:0000256" key="6">
    <source>
        <dbReference type="ARBA" id="ARBA00022692"/>
    </source>
</evidence>
<dbReference type="Gene3D" id="2.170.130.10">
    <property type="entry name" value="TonB-dependent receptor, plug domain"/>
    <property type="match status" value="1"/>
</dbReference>
<keyword evidence="8" id="KW-0408">Iron</keyword>
<dbReference type="AlphaFoldDB" id="G2I189"/>
<evidence type="ECO:0000256" key="11">
    <source>
        <dbReference type="ARBA" id="ARBA00023136"/>
    </source>
</evidence>
<keyword evidence="4 14" id="KW-1134">Transmembrane beta strand</keyword>
<keyword evidence="13 14" id="KW-0998">Cell outer membrane</keyword>
<evidence type="ECO:0000256" key="1">
    <source>
        <dbReference type="ARBA" id="ARBA00004571"/>
    </source>
</evidence>
<dbReference type="PATRIC" id="fig|634177.7.peg.2568"/>
<reference evidence="19" key="1">
    <citation type="journal article" date="2011" name="J. Bacteriol.">
        <title>Complete genome sequence of NBRC 3288, a unique cellulose-nonproducing strain of Gluconacetobacter xylinus isolated from vinegar.</title>
        <authorList>
            <person name="Ogino H."/>
            <person name="Azuma Y."/>
            <person name="Hosoyama A."/>
            <person name="Nakazawa H."/>
            <person name="Matsutani M."/>
            <person name="Hasegawa A."/>
            <person name="Otsuyama K."/>
            <person name="Matsushita K."/>
            <person name="Fujita N."/>
            <person name="Shirai M."/>
        </authorList>
    </citation>
    <scope>NUCLEOTIDE SEQUENCE [LARGE SCALE GENOMIC DNA]</scope>
    <source>
        <strain evidence="19">NBRC 3288 / BCRC 11682 / LMG 1693</strain>
    </source>
</reference>
<evidence type="ECO:0000256" key="5">
    <source>
        <dbReference type="ARBA" id="ARBA00022496"/>
    </source>
</evidence>
<dbReference type="GO" id="GO:0009279">
    <property type="term" value="C:cell outer membrane"/>
    <property type="evidence" value="ECO:0007669"/>
    <property type="project" value="UniProtKB-SubCell"/>
</dbReference>
<dbReference type="InterPro" id="IPR010105">
    <property type="entry name" value="TonB_sidphr_rcpt"/>
</dbReference>
<sequence>MARQGQTYLHPNIPCIDSATASHLRLIQPNSLDKFSMTQLICECHHTSHKRRSGNIFYDRRNPFFCILLGCGVALPCIGQATEEKTHDRKPKTETIEVRAQYQHKAKGYVAFDSSAATKTDTPLREIPQSISVVTRQQMDDQVTQNVAQALRYTAGVYSEPRSDTIFDTTFMRGFGGFATSANYVGFLDGIQLQQGQGWAIPTVDPSTLDRVEVLRGPASVMYGDASPGGIINLDSKLPSLSAPRQIAVESGSRNRIQGTFDVGGALTGDQTLLYRISGLGRRVDTQMRDAKEQRLALTPTLTWKATPRVSVDFVLNVQRDPDNNFAGWIPAKGSVLPGPHGRISTKFNPSQSNYDGYNRTQIMPEYRVKYHFLQGWNLQQTVRYEYLNTSFKGLAVNFSNPYDTNGNLNRYSSWSRADLNGVVADTRVEGHVTSGPLQHRILAGVTYDRSESSMQQSAYGLVSALDYSAPVYDASIVPPSLAQSTRQDSQRIGGYIQDQIRLGHWSLLLGGRHDWLTIRTFDRLSDTTSTQHDSAFTGRAGLVYLFENGLSPYVSYSTSFQPVVGVDYEGKAFQPTRASQVEGGIKYQPVGYSSFLTIAAYDINERHVSTTDPAHPYYSVQRGGVRSWGVEFEAHAALTDNLGLIASYSYTDPTVTHDPDTSLIGKRLYAVPRHMASLWANYAVTWGHLQGINVSGGVRYVGSSAGDETNSFTVPGVVLFDTTLRYDLSHLSPSLHGWTLMFNGTNLFDRKYVSSCFSAGGCFYGNRRTFKTSIAFRW</sequence>
<evidence type="ECO:0000256" key="14">
    <source>
        <dbReference type="PROSITE-ProRule" id="PRU01360"/>
    </source>
</evidence>
<dbReference type="NCBIfam" id="TIGR01783">
    <property type="entry name" value="TonB-siderophor"/>
    <property type="match status" value="1"/>
</dbReference>
<dbReference type="KEGG" id="gxy:GLX_22850"/>
<name>G2I189_KOMMN</name>
<dbReference type="FunFam" id="2.170.130.10:FF:000001">
    <property type="entry name" value="Catecholate siderophore TonB-dependent receptor"/>
    <property type="match status" value="1"/>
</dbReference>
<dbReference type="Proteomes" id="UP000009044">
    <property type="component" value="Chromosome"/>
</dbReference>
<keyword evidence="9" id="KW-0406">Ion transport</keyword>
<keyword evidence="3 14" id="KW-0813">Transport</keyword>
<keyword evidence="10 15" id="KW-0798">TonB box</keyword>